<dbReference type="AlphaFoldDB" id="A0A9P7S3P5"/>
<evidence type="ECO:0000313" key="2">
    <source>
        <dbReference type="EMBL" id="KAG7094540.1"/>
    </source>
</evidence>
<sequence length="237" mass="25364">MGARATRVTLYGIIIGLAICVNAIAVVIIDDLEEAIDAFTNFGIPLPGFGSGVRFGIVACVVGFLTWVWTSVLMAWNDKPYSEGGLALSLTHFISFIVMSLIWFAIAIMHFVETAVPCQGSTFEFDGDYVVYSSPSWCGETSVVGALSLVISILSGATALFILVSSRKVGGLQTKLVARDGEINLREMKHATRVRIALYCLILVFGLAINAMTPFATIVTIVATVEDIKVSNGADSK</sequence>
<proteinExistence type="predicted"/>
<gene>
    <name evidence="2" type="ORF">E1B28_005368</name>
</gene>
<feature type="transmembrane region" description="Helical" evidence="1">
    <location>
        <begin position="196"/>
        <end position="223"/>
    </location>
</feature>
<organism evidence="2 3">
    <name type="scientific">Marasmius oreades</name>
    <name type="common">fairy-ring Marasmius</name>
    <dbReference type="NCBI Taxonomy" id="181124"/>
    <lineage>
        <taxon>Eukaryota</taxon>
        <taxon>Fungi</taxon>
        <taxon>Dikarya</taxon>
        <taxon>Basidiomycota</taxon>
        <taxon>Agaricomycotina</taxon>
        <taxon>Agaricomycetes</taxon>
        <taxon>Agaricomycetidae</taxon>
        <taxon>Agaricales</taxon>
        <taxon>Marasmiineae</taxon>
        <taxon>Marasmiaceae</taxon>
        <taxon>Marasmius</taxon>
    </lineage>
</organism>
<evidence type="ECO:0000256" key="1">
    <source>
        <dbReference type="SAM" id="Phobius"/>
    </source>
</evidence>
<keyword evidence="1" id="KW-0812">Transmembrane</keyword>
<dbReference type="KEGG" id="more:E1B28_005368"/>
<dbReference type="Proteomes" id="UP001049176">
    <property type="component" value="Chromosome 3"/>
</dbReference>
<comment type="caution">
    <text evidence="2">The sequence shown here is derived from an EMBL/GenBank/DDBJ whole genome shotgun (WGS) entry which is preliminary data.</text>
</comment>
<keyword evidence="3" id="KW-1185">Reference proteome</keyword>
<dbReference type="EMBL" id="CM032183">
    <property type="protein sequence ID" value="KAG7094540.1"/>
    <property type="molecule type" value="Genomic_DNA"/>
</dbReference>
<dbReference type="OrthoDB" id="2992074at2759"/>
<reference evidence="2" key="1">
    <citation type="journal article" date="2021" name="Genome Biol. Evol.">
        <title>The assembled and annotated genome of the fairy-ring fungus Marasmius oreades.</title>
        <authorList>
            <person name="Hiltunen M."/>
            <person name="Ament-Velasquez S.L."/>
            <person name="Johannesson H."/>
        </authorList>
    </citation>
    <scope>NUCLEOTIDE SEQUENCE</scope>
    <source>
        <strain evidence="2">03SP1</strain>
    </source>
</reference>
<name>A0A9P7S3P5_9AGAR</name>
<dbReference type="GeneID" id="66074444"/>
<feature type="transmembrane region" description="Helical" evidence="1">
    <location>
        <begin position="88"/>
        <end position="112"/>
    </location>
</feature>
<protein>
    <submittedName>
        <fullName evidence="2">Uncharacterized protein</fullName>
    </submittedName>
</protein>
<feature type="transmembrane region" description="Helical" evidence="1">
    <location>
        <begin position="143"/>
        <end position="164"/>
    </location>
</feature>
<accession>A0A9P7S3P5</accession>
<feature type="transmembrane region" description="Helical" evidence="1">
    <location>
        <begin position="9"/>
        <end position="29"/>
    </location>
</feature>
<evidence type="ECO:0000313" key="3">
    <source>
        <dbReference type="Proteomes" id="UP001049176"/>
    </source>
</evidence>
<dbReference type="RefSeq" id="XP_043011010.1">
    <property type="nucleotide sequence ID" value="XM_043149926.1"/>
</dbReference>
<feature type="transmembrane region" description="Helical" evidence="1">
    <location>
        <begin position="55"/>
        <end position="76"/>
    </location>
</feature>
<keyword evidence="1" id="KW-1133">Transmembrane helix</keyword>
<keyword evidence="1" id="KW-0472">Membrane</keyword>